<dbReference type="AlphaFoldDB" id="A0A4R6I9V7"/>
<accession>A0A4R6I9V7</accession>
<dbReference type="EMBL" id="SNWN01000017">
    <property type="protein sequence ID" value="TDO18960.1"/>
    <property type="molecule type" value="Genomic_DNA"/>
</dbReference>
<reference evidence="2 3" key="1">
    <citation type="submission" date="2019-03" db="EMBL/GenBank/DDBJ databases">
        <title>Genomic Encyclopedia of Archaeal and Bacterial Type Strains, Phase II (KMG-II): from individual species to whole genera.</title>
        <authorList>
            <person name="Goeker M."/>
        </authorList>
    </citation>
    <scope>NUCLEOTIDE SEQUENCE [LARGE SCALE GENOMIC DNA]</scope>
    <source>
        <strain evidence="2 3">ATCC 700618</strain>
    </source>
</reference>
<evidence type="ECO:0000313" key="3">
    <source>
        <dbReference type="Proteomes" id="UP000295518"/>
    </source>
</evidence>
<gene>
    <name evidence="2" type="ORF">EI74_0841</name>
</gene>
<proteinExistence type="predicted"/>
<dbReference type="NCBIfam" id="TIGR04379">
    <property type="entry name" value="myo_inos_iolE"/>
    <property type="match status" value="1"/>
</dbReference>
<protein>
    <submittedName>
        <fullName evidence="2">Inosose dehydratase</fullName>
    </submittedName>
</protein>
<dbReference type="Gene3D" id="3.20.20.150">
    <property type="entry name" value="Divalent-metal-dependent TIM barrel enzymes"/>
    <property type="match status" value="1"/>
</dbReference>
<feature type="domain" description="Xylose isomerase-like TIM barrel" evidence="1">
    <location>
        <begin position="40"/>
        <end position="296"/>
    </location>
</feature>
<name>A0A4R6I9V7_9MOLU</name>
<dbReference type="RefSeq" id="WP_094254978.1">
    <property type="nucleotide sequence ID" value="NZ_NNCE01000009.1"/>
</dbReference>
<keyword evidence="3" id="KW-1185">Reference proteome</keyword>
<dbReference type="PANTHER" id="PTHR12110:SF41">
    <property type="entry name" value="INOSOSE DEHYDRATASE"/>
    <property type="match status" value="1"/>
</dbReference>
<dbReference type="PANTHER" id="PTHR12110">
    <property type="entry name" value="HYDROXYPYRUVATE ISOMERASE"/>
    <property type="match status" value="1"/>
</dbReference>
<dbReference type="InterPro" id="IPR030823">
    <property type="entry name" value="IolE/MocC"/>
</dbReference>
<evidence type="ECO:0000259" key="1">
    <source>
        <dbReference type="Pfam" id="PF01261"/>
    </source>
</evidence>
<sequence length="301" mass="34025">MKYKFSNVKIGIAPIAWTNDDIPELGKENSFEQSISEMALAGFQGTEIGGAKFPKDPKILKPYLKVRKLEIASAWFSSFILKEGLEKTLEEFKKHVQMLKEMGAKVVVVSEQSKSIQGLTDVPVFSQKPILEKGEATILYKGLNELGKYSKSQGLDLVYHHHMGTIIQTYKETVDMLKGTNPEYVSLIFDTGHFSYTGEDISKIVKELAPRIKHVHLKSIRKDIVDKVKRENLSFLNGVRLGSFTIPGDGDVNYDKFFEVLSKHGYQGWFLVEAEQDPAKANPFVYALKAMKFIKEKIEVI</sequence>
<organism evidence="2 3">
    <name type="scientific">Mycoplasma testudineum</name>
    <dbReference type="NCBI Taxonomy" id="244584"/>
    <lineage>
        <taxon>Bacteria</taxon>
        <taxon>Bacillati</taxon>
        <taxon>Mycoplasmatota</taxon>
        <taxon>Mollicutes</taxon>
        <taxon>Mycoplasmataceae</taxon>
        <taxon>Mycoplasma</taxon>
    </lineage>
</organism>
<dbReference type="SUPFAM" id="SSF51658">
    <property type="entry name" value="Xylose isomerase-like"/>
    <property type="match status" value="1"/>
</dbReference>
<comment type="caution">
    <text evidence="2">The sequence shown here is derived from an EMBL/GenBank/DDBJ whole genome shotgun (WGS) entry which is preliminary data.</text>
</comment>
<evidence type="ECO:0000313" key="2">
    <source>
        <dbReference type="EMBL" id="TDO18960.1"/>
    </source>
</evidence>
<dbReference type="InterPro" id="IPR036237">
    <property type="entry name" value="Xyl_isomerase-like_sf"/>
</dbReference>
<dbReference type="Proteomes" id="UP000295518">
    <property type="component" value="Unassembled WGS sequence"/>
</dbReference>
<dbReference type="OrthoDB" id="9779184at2"/>
<dbReference type="Pfam" id="PF01261">
    <property type="entry name" value="AP_endonuc_2"/>
    <property type="match status" value="1"/>
</dbReference>
<dbReference type="InterPro" id="IPR050312">
    <property type="entry name" value="IolE/XylAMocC-like"/>
</dbReference>
<dbReference type="InterPro" id="IPR013022">
    <property type="entry name" value="Xyl_isomerase-like_TIM-brl"/>
</dbReference>